<evidence type="ECO:0000259" key="2">
    <source>
        <dbReference type="Pfam" id="PF01979"/>
    </source>
</evidence>
<organism evidence="3 4">
    <name type="scientific">Sandarakinorhabdus glacialis</name>
    <dbReference type="NCBI Taxonomy" id="1614636"/>
    <lineage>
        <taxon>Bacteria</taxon>
        <taxon>Pseudomonadati</taxon>
        <taxon>Pseudomonadota</taxon>
        <taxon>Alphaproteobacteria</taxon>
        <taxon>Sphingomonadales</taxon>
        <taxon>Sphingosinicellaceae</taxon>
        <taxon>Sandarakinorhabdus</taxon>
    </lineage>
</organism>
<comment type="caution">
    <text evidence="3">The sequence shown here is derived from an EMBL/GenBank/DDBJ whole genome shotgun (WGS) entry which is preliminary data.</text>
</comment>
<dbReference type="SUPFAM" id="SSF51338">
    <property type="entry name" value="Composite domain of metallo-dependent hydrolases"/>
    <property type="match status" value="1"/>
</dbReference>
<dbReference type="RefSeq" id="WP_188762817.1">
    <property type="nucleotide sequence ID" value="NZ_BMJM01000006.1"/>
</dbReference>
<sequence>MIGIARAVVAALALAAGPAAAENTAIIGAAVYASPDAAVIRDAVVLVVDGRVTRVGTRASTPVPKGYRVIDQAGRYLVAGFWNNHVHLTTPVLLNAVTTTDAALGAELEKNFTRWGFTTIFDLASTTAVSANVRGRVSTGKIAGPRVLSVGEPFYPTGATPIYAREFYSVFKLPSAEIVLVADAERRVRAQVAAGAAGIKLFTGSIVGGPQGVVHMPAATIRALADAAHRLGKPVFAHGTDREGTDLAVANGVDILAHSAPLMEDWTAEYAASIAARKVAMVPTLSLFDASPDARTPTSAAVQQTAALHKAGGTILFGTDAGFTELFDTAPELRLMGKALDWRGVLAAMTTAPAATFGEADRRGRVARGYVADLVVVGGDPAVGVENLADVQLVMRGGRVIFVRP</sequence>
<name>A0A916ZUD2_9SPHN</name>
<dbReference type="InterPro" id="IPR051781">
    <property type="entry name" value="Metallo-dep_Hydrolase"/>
</dbReference>
<evidence type="ECO:0000313" key="3">
    <source>
        <dbReference type="EMBL" id="GGE13687.1"/>
    </source>
</evidence>
<feature type="chain" id="PRO_5036872329" evidence="1">
    <location>
        <begin position="22"/>
        <end position="405"/>
    </location>
</feature>
<accession>A0A916ZUD2</accession>
<dbReference type="SUPFAM" id="SSF51556">
    <property type="entry name" value="Metallo-dependent hydrolases"/>
    <property type="match status" value="1"/>
</dbReference>
<dbReference type="GO" id="GO:0016810">
    <property type="term" value="F:hydrolase activity, acting on carbon-nitrogen (but not peptide) bonds"/>
    <property type="evidence" value="ECO:0007669"/>
    <property type="project" value="InterPro"/>
</dbReference>
<keyword evidence="4" id="KW-1185">Reference proteome</keyword>
<dbReference type="Gene3D" id="2.30.40.10">
    <property type="entry name" value="Urease, subunit C, domain 1"/>
    <property type="match status" value="1"/>
</dbReference>
<dbReference type="EMBL" id="BMJM01000006">
    <property type="protein sequence ID" value="GGE13687.1"/>
    <property type="molecule type" value="Genomic_DNA"/>
</dbReference>
<dbReference type="InterPro" id="IPR032466">
    <property type="entry name" value="Metal_Hydrolase"/>
</dbReference>
<evidence type="ECO:0000256" key="1">
    <source>
        <dbReference type="SAM" id="SignalP"/>
    </source>
</evidence>
<reference evidence="3" key="2">
    <citation type="submission" date="2020-09" db="EMBL/GenBank/DDBJ databases">
        <authorList>
            <person name="Sun Q."/>
            <person name="Zhou Y."/>
        </authorList>
    </citation>
    <scope>NUCLEOTIDE SEQUENCE</scope>
    <source>
        <strain evidence="3">CGMCC 1.15519</strain>
    </source>
</reference>
<dbReference type="PANTHER" id="PTHR43135">
    <property type="entry name" value="ALPHA-D-RIBOSE 1-METHYLPHOSPHONATE 5-TRIPHOSPHATE DIPHOSPHATASE"/>
    <property type="match status" value="1"/>
</dbReference>
<dbReference type="Proteomes" id="UP000635071">
    <property type="component" value="Unassembled WGS sequence"/>
</dbReference>
<dbReference type="Gene3D" id="3.20.20.140">
    <property type="entry name" value="Metal-dependent hydrolases"/>
    <property type="match status" value="1"/>
</dbReference>
<feature type="domain" description="Amidohydrolase-related" evidence="2">
    <location>
        <begin position="76"/>
        <end position="400"/>
    </location>
</feature>
<protein>
    <submittedName>
        <fullName evidence="3">Xaa-Pro dipeptidase</fullName>
    </submittedName>
</protein>
<dbReference type="InterPro" id="IPR011059">
    <property type="entry name" value="Metal-dep_hydrolase_composite"/>
</dbReference>
<gene>
    <name evidence="3" type="ORF">GCM10011529_20090</name>
</gene>
<dbReference type="PANTHER" id="PTHR43135:SF3">
    <property type="entry name" value="ALPHA-D-RIBOSE 1-METHYLPHOSPHONATE 5-TRIPHOSPHATE DIPHOSPHATASE"/>
    <property type="match status" value="1"/>
</dbReference>
<proteinExistence type="predicted"/>
<dbReference type="Pfam" id="PF01979">
    <property type="entry name" value="Amidohydro_1"/>
    <property type="match status" value="1"/>
</dbReference>
<dbReference type="InterPro" id="IPR006680">
    <property type="entry name" value="Amidohydro-rel"/>
</dbReference>
<feature type="signal peptide" evidence="1">
    <location>
        <begin position="1"/>
        <end position="21"/>
    </location>
</feature>
<keyword evidence="1" id="KW-0732">Signal</keyword>
<dbReference type="AlphaFoldDB" id="A0A916ZUD2"/>
<reference evidence="3" key="1">
    <citation type="journal article" date="2014" name="Int. J. Syst. Evol. Microbiol.">
        <title>Complete genome sequence of Corynebacterium casei LMG S-19264T (=DSM 44701T), isolated from a smear-ripened cheese.</title>
        <authorList>
            <consortium name="US DOE Joint Genome Institute (JGI-PGF)"/>
            <person name="Walter F."/>
            <person name="Albersmeier A."/>
            <person name="Kalinowski J."/>
            <person name="Ruckert C."/>
        </authorList>
    </citation>
    <scope>NUCLEOTIDE SEQUENCE</scope>
    <source>
        <strain evidence="3">CGMCC 1.15519</strain>
    </source>
</reference>
<evidence type="ECO:0000313" key="4">
    <source>
        <dbReference type="Proteomes" id="UP000635071"/>
    </source>
</evidence>